<dbReference type="InterPro" id="IPR027359">
    <property type="entry name" value="Volt_channel_dom_sf"/>
</dbReference>
<reference evidence="7 8" key="1">
    <citation type="submission" date="2021-03" db="EMBL/GenBank/DDBJ databases">
        <title>Sequencing the genomes of 1000 actinobacteria strains.</title>
        <authorList>
            <person name="Klenk H.-P."/>
        </authorList>
    </citation>
    <scope>NUCLEOTIDE SEQUENCE [LARGE SCALE GENOMIC DNA]</scope>
    <source>
        <strain evidence="7 8">DSM 44580</strain>
    </source>
</reference>
<keyword evidence="8" id="KW-1185">Reference proteome</keyword>
<comment type="caution">
    <text evidence="7">The sequence shown here is derived from an EMBL/GenBank/DDBJ whole genome shotgun (WGS) entry which is preliminary data.</text>
</comment>
<name>A0ABS5AES5_9PSEU</name>
<accession>A0ABS5AES5</accession>
<evidence type="ECO:0000256" key="2">
    <source>
        <dbReference type="ARBA" id="ARBA00022692"/>
    </source>
</evidence>
<keyword evidence="7" id="KW-0813">Transport</keyword>
<gene>
    <name evidence="7" type="ORF">JOF53_003952</name>
</gene>
<dbReference type="EMBL" id="JAGIOO010000001">
    <property type="protein sequence ID" value="MBP2475080.1"/>
    <property type="molecule type" value="Genomic_DNA"/>
</dbReference>
<proteinExistence type="predicted"/>
<evidence type="ECO:0000259" key="6">
    <source>
        <dbReference type="Pfam" id="PF00520"/>
    </source>
</evidence>
<protein>
    <submittedName>
        <fullName evidence="7">Voltage-gated sodium channel</fullName>
    </submittedName>
</protein>
<dbReference type="InterPro" id="IPR043203">
    <property type="entry name" value="VGCC_Ca_Na"/>
</dbReference>
<comment type="subcellular location">
    <subcellularLocation>
        <location evidence="1">Membrane</location>
        <topology evidence="1">Multi-pass membrane protein</topology>
    </subcellularLocation>
</comment>
<dbReference type="Gene3D" id="1.10.287.70">
    <property type="match status" value="1"/>
</dbReference>
<evidence type="ECO:0000313" key="7">
    <source>
        <dbReference type="EMBL" id="MBP2475080.1"/>
    </source>
</evidence>
<evidence type="ECO:0000256" key="5">
    <source>
        <dbReference type="SAM" id="Phobius"/>
    </source>
</evidence>
<evidence type="ECO:0000256" key="4">
    <source>
        <dbReference type="ARBA" id="ARBA00023136"/>
    </source>
</evidence>
<evidence type="ECO:0000256" key="3">
    <source>
        <dbReference type="ARBA" id="ARBA00022989"/>
    </source>
</evidence>
<dbReference type="GO" id="GO:0034220">
    <property type="term" value="P:monoatomic ion transmembrane transport"/>
    <property type="evidence" value="ECO:0007669"/>
    <property type="project" value="UniProtKB-KW"/>
</dbReference>
<sequence>MGARDRVRAVVDAPWFQHTIIGLIVVNAVTLGLETSADLVTAYGDWLHLIDRFALAVFTAELVARLYAHGHRFFRDPWNCFDAVIVGVALLPMSGPFSVLRSLRILRALRLVSMIPSMRRVVSALLGAMPGMVSIASLLGLVLYVAAVMGTKLYGDVAPEHFGHLGDSLFTLFQVMTGDGWSEVARPIMDQVPGAWLFFIGYILITTFSVLNLFIAVGVSAMEKQVAEERAEEDMLEHQLLAEVTGMRAELAALRAELAAGRPAEETTGAS</sequence>
<evidence type="ECO:0000256" key="1">
    <source>
        <dbReference type="ARBA" id="ARBA00004141"/>
    </source>
</evidence>
<keyword evidence="3 5" id="KW-1133">Transmembrane helix</keyword>
<dbReference type="PANTHER" id="PTHR10037">
    <property type="entry name" value="VOLTAGE-GATED CATION CHANNEL CALCIUM AND SODIUM"/>
    <property type="match status" value="1"/>
</dbReference>
<feature type="transmembrane region" description="Helical" evidence="5">
    <location>
        <begin position="196"/>
        <end position="221"/>
    </location>
</feature>
<keyword evidence="4 5" id="KW-0472">Membrane</keyword>
<keyword evidence="7" id="KW-0406">Ion transport</keyword>
<feature type="transmembrane region" description="Helical" evidence="5">
    <location>
        <begin position="15"/>
        <end position="37"/>
    </location>
</feature>
<dbReference type="Proteomes" id="UP001519363">
    <property type="component" value="Unassembled WGS sequence"/>
</dbReference>
<dbReference type="SUPFAM" id="SSF81324">
    <property type="entry name" value="Voltage-gated potassium channels"/>
    <property type="match status" value="1"/>
</dbReference>
<keyword evidence="7" id="KW-0407">Ion channel</keyword>
<evidence type="ECO:0000313" key="8">
    <source>
        <dbReference type="Proteomes" id="UP001519363"/>
    </source>
</evidence>
<feature type="transmembrane region" description="Helical" evidence="5">
    <location>
        <begin position="121"/>
        <end position="147"/>
    </location>
</feature>
<feature type="transmembrane region" description="Helical" evidence="5">
    <location>
        <begin position="49"/>
        <end position="68"/>
    </location>
</feature>
<feature type="transmembrane region" description="Helical" evidence="5">
    <location>
        <begin position="80"/>
        <end position="100"/>
    </location>
</feature>
<feature type="domain" description="Ion transport" evidence="6">
    <location>
        <begin position="14"/>
        <end position="227"/>
    </location>
</feature>
<dbReference type="Pfam" id="PF00520">
    <property type="entry name" value="Ion_trans"/>
    <property type="match status" value="1"/>
</dbReference>
<dbReference type="InterPro" id="IPR005821">
    <property type="entry name" value="Ion_trans_dom"/>
</dbReference>
<dbReference type="PANTHER" id="PTHR10037:SF62">
    <property type="entry name" value="SODIUM CHANNEL PROTEIN 60E"/>
    <property type="match status" value="1"/>
</dbReference>
<dbReference type="Gene3D" id="1.20.120.350">
    <property type="entry name" value="Voltage-gated potassium channels. Chain C"/>
    <property type="match status" value="1"/>
</dbReference>
<keyword evidence="2 5" id="KW-0812">Transmembrane</keyword>
<organism evidence="7 8">
    <name type="scientific">Crossiella equi</name>
    <dbReference type="NCBI Taxonomy" id="130796"/>
    <lineage>
        <taxon>Bacteria</taxon>
        <taxon>Bacillati</taxon>
        <taxon>Actinomycetota</taxon>
        <taxon>Actinomycetes</taxon>
        <taxon>Pseudonocardiales</taxon>
        <taxon>Pseudonocardiaceae</taxon>
        <taxon>Crossiella</taxon>
    </lineage>
</organism>